<gene>
    <name evidence="1" type="ORF">KCG34_21715</name>
</gene>
<reference evidence="1" key="1">
    <citation type="submission" date="2021-04" db="EMBL/GenBank/DDBJ databases">
        <title>The complete genome sequence of Caulobacter sp. S6.</title>
        <authorList>
            <person name="Tang Y."/>
            <person name="Ouyang W."/>
            <person name="Liu Q."/>
            <person name="Huang B."/>
            <person name="Guo Z."/>
            <person name="Lei P."/>
        </authorList>
    </citation>
    <scope>NUCLEOTIDE SEQUENCE</scope>
    <source>
        <strain evidence="1">S6</strain>
    </source>
</reference>
<dbReference type="CDD" id="cd00077">
    <property type="entry name" value="HDc"/>
    <property type="match status" value="1"/>
</dbReference>
<organism evidence="1 2">
    <name type="scientific">Phenylobacterium montanum</name>
    <dbReference type="NCBI Taxonomy" id="2823693"/>
    <lineage>
        <taxon>Bacteria</taxon>
        <taxon>Pseudomonadati</taxon>
        <taxon>Pseudomonadota</taxon>
        <taxon>Alphaproteobacteria</taxon>
        <taxon>Caulobacterales</taxon>
        <taxon>Caulobacteraceae</taxon>
        <taxon>Phenylobacterium</taxon>
    </lineage>
</organism>
<dbReference type="PANTHER" id="PTHR40202">
    <property type="match status" value="1"/>
</dbReference>
<accession>A0A975FYQ3</accession>
<dbReference type="InterPro" id="IPR003607">
    <property type="entry name" value="HD/PDEase_dom"/>
</dbReference>
<proteinExistence type="predicted"/>
<dbReference type="KEGG" id="caul:KCG34_21715"/>
<evidence type="ECO:0000313" key="2">
    <source>
        <dbReference type="Proteomes" id="UP000676409"/>
    </source>
</evidence>
<dbReference type="Gene3D" id="1.10.3210.10">
    <property type="entry name" value="Hypothetical protein af1432"/>
    <property type="match status" value="1"/>
</dbReference>
<dbReference type="PANTHER" id="PTHR40202:SF1">
    <property type="entry name" value="HD DOMAIN-CONTAINING PROTEIN"/>
    <property type="match status" value="1"/>
</dbReference>
<dbReference type="SUPFAM" id="SSF109604">
    <property type="entry name" value="HD-domain/PDEase-like"/>
    <property type="match status" value="1"/>
</dbReference>
<dbReference type="RefSeq" id="WP_211937686.1">
    <property type="nucleotide sequence ID" value="NZ_CP073078.1"/>
</dbReference>
<sequence length="182" mass="19619">MALTIDHIFALYETKGGLTYGEDMSQVEHALQCAECAKADGAAESLIVACLLHDIGHLFEDEAEVVEGLRDDRHEATGAARLDALFGAAVSRPVALHVAAKRYLCAREPGYCDALSAASKASLALQGGPFEAAQAARFETLPYWREAVQLRRYDDLGKVVGRALPDFASYRPIVERAARVAG</sequence>
<dbReference type="Proteomes" id="UP000676409">
    <property type="component" value="Chromosome"/>
</dbReference>
<protein>
    <submittedName>
        <fullName evidence="1">Metal-dependent phosphohydrolase</fullName>
    </submittedName>
</protein>
<dbReference type="EMBL" id="CP073078">
    <property type="protein sequence ID" value="QUD87634.1"/>
    <property type="molecule type" value="Genomic_DNA"/>
</dbReference>
<keyword evidence="2" id="KW-1185">Reference proteome</keyword>
<dbReference type="InterPro" id="IPR052567">
    <property type="entry name" value="OP_Dioxygenase"/>
</dbReference>
<name>A0A975FYQ3_9CAUL</name>
<evidence type="ECO:0000313" key="1">
    <source>
        <dbReference type="EMBL" id="QUD87634.1"/>
    </source>
</evidence>
<dbReference type="AlphaFoldDB" id="A0A975FYQ3"/>